<dbReference type="EMBL" id="CP042305">
    <property type="protein sequence ID" value="QDZ15347.1"/>
    <property type="molecule type" value="Genomic_DNA"/>
</dbReference>
<keyword evidence="3 7" id="KW-0812">Transmembrane</keyword>
<feature type="region of interest" description="Disordered" evidence="6">
    <location>
        <begin position="61"/>
        <end position="127"/>
    </location>
</feature>
<proteinExistence type="predicted"/>
<feature type="transmembrane region" description="Helical" evidence="7">
    <location>
        <begin position="32"/>
        <end position="52"/>
    </location>
</feature>
<comment type="subcellular location">
    <subcellularLocation>
        <location evidence="1">Cell membrane</location>
        <topology evidence="1">Multi-pass membrane protein</topology>
    </subcellularLocation>
</comment>
<protein>
    <submittedName>
        <fullName evidence="9">PLDc_N domain-containing protein</fullName>
    </submittedName>
</protein>
<evidence type="ECO:0000256" key="2">
    <source>
        <dbReference type="ARBA" id="ARBA00022475"/>
    </source>
</evidence>
<evidence type="ECO:0000256" key="4">
    <source>
        <dbReference type="ARBA" id="ARBA00022989"/>
    </source>
</evidence>
<evidence type="ECO:0000256" key="5">
    <source>
        <dbReference type="ARBA" id="ARBA00023136"/>
    </source>
</evidence>
<reference evidence="9 10" key="1">
    <citation type="submission" date="2019-07" db="EMBL/GenBank/DDBJ databases">
        <title>Full genome sequence of Humibacter sp. WJ7-1.</title>
        <authorList>
            <person name="Im W.-T."/>
        </authorList>
    </citation>
    <scope>NUCLEOTIDE SEQUENCE [LARGE SCALE GENOMIC DNA]</scope>
    <source>
        <strain evidence="9 10">WJ7-1</strain>
    </source>
</reference>
<dbReference type="KEGG" id="huw:FPZ11_11745"/>
<keyword evidence="2" id="KW-1003">Cell membrane</keyword>
<dbReference type="InterPro" id="IPR027379">
    <property type="entry name" value="CLS_N"/>
</dbReference>
<dbReference type="GO" id="GO:0005886">
    <property type="term" value="C:plasma membrane"/>
    <property type="evidence" value="ECO:0007669"/>
    <property type="project" value="UniProtKB-SubCell"/>
</dbReference>
<evidence type="ECO:0000313" key="10">
    <source>
        <dbReference type="Proteomes" id="UP000320216"/>
    </source>
</evidence>
<dbReference type="Pfam" id="PF13396">
    <property type="entry name" value="PLDc_N"/>
    <property type="match status" value="1"/>
</dbReference>
<feature type="compositionally biased region" description="Low complexity" evidence="6">
    <location>
        <begin position="71"/>
        <end position="80"/>
    </location>
</feature>
<keyword evidence="5 7" id="KW-0472">Membrane</keyword>
<name>A0A5B8M453_9MICO</name>
<dbReference type="AlphaFoldDB" id="A0A5B8M453"/>
<organism evidence="9 10">
    <name type="scientific">Humibacter ginsenosidimutans</name>
    <dbReference type="NCBI Taxonomy" id="2599293"/>
    <lineage>
        <taxon>Bacteria</taxon>
        <taxon>Bacillati</taxon>
        <taxon>Actinomycetota</taxon>
        <taxon>Actinomycetes</taxon>
        <taxon>Micrococcales</taxon>
        <taxon>Microbacteriaceae</taxon>
        <taxon>Humibacter</taxon>
    </lineage>
</organism>
<gene>
    <name evidence="9" type="ORF">FPZ11_11745</name>
</gene>
<keyword evidence="10" id="KW-1185">Reference proteome</keyword>
<feature type="domain" description="Cardiolipin synthase N-terminal" evidence="8">
    <location>
        <begin position="10"/>
        <end position="54"/>
    </location>
</feature>
<feature type="compositionally biased region" description="Basic and acidic residues" evidence="6">
    <location>
        <begin position="113"/>
        <end position="127"/>
    </location>
</feature>
<evidence type="ECO:0000256" key="6">
    <source>
        <dbReference type="SAM" id="MobiDB-lite"/>
    </source>
</evidence>
<dbReference type="RefSeq" id="WP_146321137.1">
    <property type="nucleotide sequence ID" value="NZ_CP042305.1"/>
</dbReference>
<dbReference type="Proteomes" id="UP000320216">
    <property type="component" value="Chromosome"/>
</dbReference>
<evidence type="ECO:0000313" key="9">
    <source>
        <dbReference type="EMBL" id="QDZ15347.1"/>
    </source>
</evidence>
<evidence type="ECO:0000256" key="3">
    <source>
        <dbReference type="ARBA" id="ARBA00022692"/>
    </source>
</evidence>
<evidence type="ECO:0000259" key="8">
    <source>
        <dbReference type="Pfam" id="PF13396"/>
    </source>
</evidence>
<evidence type="ECO:0000256" key="1">
    <source>
        <dbReference type="ARBA" id="ARBA00004651"/>
    </source>
</evidence>
<accession>A0A5B8M453</accession>
<keyword evidence="4 7" id="KW-1133">Transmembrane helix</keyword>
<dbReference type="OrthoDB" id="3298527at2"/>
<evidence type="ECO:0000256" key="7">
    <source>
        <dbReference type="SAM" id="Phobius"/>
    </source>
</evidence>
<sequence>MVLYVLLLLLMLGALIDVIRIDESRVKYMHKIVWVLLIVFIPLVGIVLWFALGRSYEGASRPVRMPRRSRPASAPLGAPPMGTAHVTVQPVPSRDGRTTEQQLADLEREIEEDTRRRAALEQRKPEA</sequence>